<dbReference type="PANTHER" id="PTHR18905:SF13">
    <property type="entry name" value="NON-CENTROSOMAL MICROTUBULE ARRAY"/>
    <property type="match status" value="1"/>
</dbReference>
<keyword evidence="4" id="KW-0206">Cytoskeleton</keyword>
<dbReference type="GO" id="GO:0005813">
    <property type="term" value="C:centrosome"/>
    <property type="evidence" value="ECO:0007669"/>
    <property type="project" value="UniProtKB-SubCell"/>
</dbReference>
<evidence type="ECO:0000256" key="4">
    <source>
        <dbReference type="ARBA" id="ARBA00023212"/>
    </source>
</evidence>
<keyword evidence="8" id="KW-1185">Reference proteome</keyword>
<proteinExistence type="predicted"/>
<reference evidence="7" key="1">
    <citation type="submission" date="2023-07" db="EMBL/GenBank/DDBJ databases">
        <title>Chromosome-level genome assembly of Artemia franciscana.</title>
        <authorList>
            <person name="Jo E."/>
        </authorList>
    </citation>
    <scope>NUCLEOTIDE SEQUENCE</scope>
    <source>
        <tissue evidence="7">Whole body</tissue>
    </source>
</reference>
<protein>
    <submittedName>
        <fullName evidence="7">Uncharacterized protein</fullName>
    </submittedName>
</protein>
<comment type="caution">
    <text evidence="7">The sequence shown here is derived from an EMBL/GenBank/DDBJ whole genome shotgun (WGS) entry which is preliminary data.</text>
</comment>
<feature type="non-terminal residue" evidence="7">
    <location>
        <position position="1"/>
    </location>
</feature>
<keyword evidence="5" id="KW-0175">Coiled coil</keyword>
<feature type="region of interest" description="Disordered" evidence="6">
    <location>
        <begin position="338"/>
        <end position="357"/>
    </location>
</feature>
<evidence type="ECO:0000256" key="6">
    <source>
        <dbReference type="SAM" id="MobiDB-lite"/>
    </source>
</evidence>
<evidence type="ECO:0000256" key="3">
    <source>
        <dbReference type="ARBA" id="ARBA00022553"/>
    </source>
</evidence>
<organism evidence="7 8">
    <name type="scientific">Artemia franciscana</name>
    <name type="common">Brine shrimp</name>
    <name type="synonym">Artemia sanfranciscana</name>
    <dbReference type="NCBI Taxonomy" id="6661"/>
    <lineage>
        <taxon>Eukaryota</taxon>
        <taxon>Metazoa</taxon>
        <taxon>Ecdysozoa</taxon>
        <taxon>Arthropoda</taxon>
        <taxon>Crustacea</taxon>
        <taxon>Branchiopoda</taxon>
        <taxon>Anostraca</taxon>
        <taxon>Artemiidae</taxon>
        <taxon>Artemia</taxon>
    </lineage>
</organism>
<feature type="region of interest" description="Disordered" evidence="6">
    <location>
        <begin position="739"/>
        <end position="760"/>
    </location>
</feature>
<feature type="coiled-coil region" evidence="5">
    <location>
        <begin position="130"/>
        <end position="168"/>
    </location>
</feature>
<evidence type="ECO:0000256" key="1">
    <source>
        <dbReference type="ARBA" id="ARBA00004300"/>
    </source>
</evidence>
<evidence type="ECO:0000313" key="7">
    <source>
        <dbReference type="EMBL" id="KAK2727407.1"/>
    </source>
</evidence>
<evidence type="ECO:0000313" key="8">
    <source>
        <dbReference type="Proteomes" id="UP001187531"/>
    </source>
</evidence>
<keyword evidence="3" id="KW-0597">Phosphoprotein</keyword>
<name>A0AA88LEB9_ARTSF</name>
<feature type="coiled-coil region" evidence="5">
    <location>
        <begin position="457"/>
        <end position="509"/>
    </location>
</feature>
<sequence>MYGDLILAHAVLDYILECKNVIHKSHRRSEPRLVSALDHFSDQAETTEKKRVRVVFIFRLNTFDYLTIIMDSMENGDPQNLSESSLQTELKAFLENGIARSETEAMALGKFLKAASTFFNQEVSALRSNLEQTTAERDKFYNDLIEANNRAQMLAQEIDDRHANIEKESLKLIRTLEVKHGEQIKYLQEELEAERDSSLSRWQQEKDDLVKQLNMTKEVEMQLKSSMDLIQKDNDKLLKELGAMNELINNLETGKAELEKELETYIFSQTVSMKSHQIGDSVDGQMSPSVIAAVVEENRRLRDTNDELQAELETTKSRLSRSRSSDLSRSVQSFSRRCDSADYDSDPETSQLRSRKLRKSVGISESIGDLRGDLDNKEGQEVFEQSIATQLFMAKRSSSFESLSKLKGKLVKVLERWKAHFNEDSSGSCSSTETLREKHESFLQEIENKLIEAAATESVLVAQLEDLKQKYEQLQDIQQEECMNLSSDLNEYKKRLRHIEGTVEEAVKQEMEPYKHTLEQHQKQMLDKCAELHCRIEEATHIVNQAIDKEKALSSVQSIKVEVATKIKELESNSKKFVDSFPKKEMNPVDSHSSICDKMQCSEIKTELDRIKFEILKMIVDKEELMKNRIDSSDIDKRIEERVTYETELLQKRIRELNQTVLDQKEKSATEKRMLEERTKELEHGLDTLKEEYDDLDIYWQQKIEEERDLFKKERDIMDEKFNGLQVKIKELEELVYKAEEKSDTDSLSTIDERSTFEKQ</sequence>
<accession>A0AA88LEB9</accession>
<evidence type="ECO:0000256" key="5">
    <source>
        <dbReference type="SAM" id="Coils"/>
    </source>
</evidence>
<dbReference type="EMBL" id="JAVRJZ010000001">
    <property type="protein sequence ID" value="KAK2727407.1"/>
    <property type="molecule type" value="Genomic_DNA"/>
</dbReference>
<evidence type="ECO:0000256" key="2">
    <source>
        <dbReference type="ARBA" id="ARBA00022490"/>
    </source>
</evidence>
<dbReference type="AlphaFoldDB" id="A0AA88LEB9"/>
<keyword evidence="2" id="KW-0963">Cytoplasm</keyword>
<gene>
    <name evidence="7" type="ORF">QYM36_008038</name>
</gene>
<dbReference type="Proteomes" id="UP001187531">
    <property type="component" value="Unassembled WGS sequence"/>
</dbReference>
<feature type="region of interest" description="Disordered" evidence="6">
    <location>
        <begin position="305"/>
        <end position="324"/>
    </location>
</feature>
<dbReference type="PANTHER" id="PTHR18905">
    <property type="entry name" value="NINEIN"/>
    <property type="match status" value="1"/>
</dbReference>
<comment type="subcellular location">
    <subcellularLocation>
        <location evidence="1">Cytoplasm</location>
        <location evidence="1">Cytoskeleton</location>
        <location evidence="1">Microtubule organizing center</location>
        <location evidence="1">Centrosome</location>
    </subcellularLocation>
</comment>
<feature type="coiled-coil region" evidence="5">
    <location>
        <begin position="199"/>
        <end position="264"/>
    </location>
</feature>
<dbReference type="GO" id="GO:0034454">
    <property type="term" value="P:microtubule anchoring at centrosome"/>
    <property type="evidence" value="ECO:0007669"/>
    <property type="project" value="TreeGrafter"/>
</dbReference>